<dbReference type="Proteomes" id="UP000275076">
    <property type="component" value="Unassembled WGS sequence"/>
</dbReference>
<dbReference type="InterPro" id="IPR010187">
    <property type="entry name" value="Various_sel_PB"/>
</dbReference>
<accession>A0A3R9P3A1</accession>
<keyword evidence="4" id="KW-1185">Reference proteome</keyword>
<keyword evidence="1" id="KW-0712">Selenocysteine</keyword>
<dbReference type="AlphaFoldDB" id="A0A3R9P3A1"/>
<dbReference type="OrthoDB" id="5631at2"/>
<evidence type="ECO:0000256" key="2">
    <source>
        <dbReference type="ARBA" id="ARBA00023002"/>
    </source>
</evidence>
<evidence type="ECO:0000313" key="3">
    <source>
        <dbReference type="EMBL" id="RSL30140.1"/>
    </source>
</evidence>
<evidence type="ECO:0000256" key="1">
    <source>
        <dbReference type="ARBA" id="ARBA00022933"/>
    </source>
</evidence>
<gene>
    <name evidence="3" type="ORF">D7Z54_27560</name>
</gene>
<dbReference type="NCBIfam" id="TIGR01918">
    <property type="entry name" value="various_sel_PB"/>
    <property type="match status" value="1"/>
</dbReference>
<dbReference type="EMBL" id="RBVX01000042">
    <property type="protein sequence ID" value="RSL30140.1"/>
    <property type="molecule type" value="Genomic_DNA"/>
</dbReference>
<evidence type="ECO:0000313" key="4">
    <source>
        <dbReference type="Proteomes" id="UP000275076"/>
    </source>
</evidence>
<keyword evidence="2" id="KW-0560">Oxidoreductase</keyword>
<comment type="caution">
    <text evidence="3">The sequence shown here is derived from an EMBL/GenBank/DDBJ whole genome shotgun (WGS) entry which is preliminary data.</text>
</comment>
<protein>
    <submittedName>
        <fullName evidence="3">Glycine/betaine/sarcosine/D-proline family reductase selenoprotein B</fullName>
    </submittedName>
</protein>
<dbReference type="GO" id="GO:0050485">
    <property type="term" value="F:oxidoreductase activity, acting on X-H and Y-H to form an X-Y bond, with a disulfide as acceptor"/>
    <property type="evidence" value="ECO:0007669"/>
    <property type="project" value="InterPro"/>
</dbReference>
<proteinExistence type="predicted"/>
<organism evidence="3 4">
    <name type="scientific">Salibacterium salarium</name>
    <dbReference type="NCBI Taxonomy" id="284579"/>
    <lineage>
        <taxon>Bacteria</taxon>
        <taxon>Bacillati</taxon>
        <taxon>Bacillota</taxon>
        <taxon>Bacilli</taxon>
        <taxon>Bacillales</taxon>
        <taxon>Bacillaceae</taxon>
    </lineage>
</organism>
<sequence length="81" mass="9011">MVKEIERAGIPVAQICTMLNVAQEIGANRIIPSSSILYPTGDPNISSHKEKDLRRQLMQNALTAVRSEIHESTIFELNHQG</sequence>
<reference evidence="3 4" key="1">
    <citation type="submission" date="2018-10" db="EMBL/GenBank/DDBJ databases">
        <title>Draft genome sequence of Bacillus salarius IM0101, isolated from a hypersaline soil in Inner Mongolia, China.</title>
        <authorList>
            <person name="Yamprayoonswat W."/>
            <person name="Boonvisut S."/>
            <person name="Jumpathong W."/>
            <person name="Sittihan S."/>
            <person name="Ruangsuj P."/>
            <person name="Wanthongcharoen S."/>
            <person name="Thongpramul N."/>
            <person name="Pimmason S."/>
            <person name="Yu B."/>
            <person name="Yasawong M."/>
        </authorList>
    </citation>
    <scope>NUCLEOTIDE SEQUENCE [LARGE SCALE GENOMIC DNA]</scope>
    <source>
        <strain evidence="3 4">IM0101</strain>
    </source>
</reference>
<name>A0A3R9P3A1_9BACI</name>